<evidence type="ECO:0000313" key="1">
    <source>
        <dbReference type="EMBL" id="MBA0878644.1"/>
    </source>
</evidence>
<sequence>MRKASGDRHLLLFVFSVYGLVVFPKALGYVSVELANFLFQIEKGVNPTPTNWFQNLSTLTYQEIKWRAPWMIRSQYRYDQCVPAIAILNRVEVSIQDLRFWKKLEEIRIKWDDITELIEKIRNLEMRLRGRDKKFRWQRE</sequence>
<gene>
    <name evidence="1" type="ORF">Goshw_001713</name>
</gene>
<accession>A0A7J9N630</accession>
<dbReference type="OrthoDB" id="971592at2759"/>
<dbReference type="PANTHER" id="PTHR48200">
    <property type="entry name" value="PROTEIN, PUTATIVE-RELATED"/>
    <property type="match status" value="1"/>
</dbReference>
<reference evidence="1 2" key="1">
    <citation type="journal article" date="2019" name="Genome Biol. Evol.">
        <title>Insights into the evolution of the New World diploid cottons (Gossypium, subgenus Houzingenia) based on genome sequencing.</title>
        <authorList>
            <person name="Grover C.E."/>
            <person name="Arick M.A. 2nd"/>
            <person name="Thrash A."/>
            <person name="Conover J.L."/>
            <person name="Sanders W.S."/>
            <person name="Peterson D.G."/>
            <person name="Frelichowski J.E."/>
            <person name="Scheffler J.A."/>
            <person name="Scheffler B.E."/>
            <person name="Wendel J.F."/>
        </authorList>
    </citation>
    <scope>NUCLEOTIDE SEQUENCE [LARGE SCALE GENOMIC DNA]</scope>
    <source>
        <strain evidence="1">1</strain>
        <tissue evidence="1">Leaf</tissue>
    </source>
</reference>
<keyword evidence="2" id="KW-1185">Reference proteome</keyword>
<comment type="caution">
    <text evidence="1">The sequence shown here is derived from an EMBL/GenBank/DDBJ whole genome shotgun (WGS) entry which is preliminary data.</text>
</comment>
<proteinExistence type="predicted"/>
<evidence type="ECO:0000313" key="2">
    <source>
        <dbReference type="Proteomes" id="UP000593576"/>
    </source>
</evidence>
<dbReference type="Proteomes" id="UP000593576">
    <property type="component" value="Unassembled WGS sequence"/>
</dbReference>
<organism evidence="1 2">
    <name type="scientific">Gossypium schwendimanii</name>
    <name type="common">Cotton</name>
    <dbReference type="NCBI Taxonomy" id="34291"/>
    <lineage>
        <taxon>Eukaryota</taxon>
        <taxon>Viridiplantae</taxon>
        <taxon>Streptophyta</taxon>
        <taxon>Embryophyta</taxon>
        <taxon>Tracheophyta</taxon>
        <taxon>Spermatophyta</taxon>
        <taxon>Magnoliopsida</taxon>
        <taxon>eudicotyledons</taxon>
        <taxon>Gunneridae</taxon>
        <taxon>Pentapetalae</taxon>
        <taxon>rosids</taxon>
        <taxon>malvids</taxon>
        <taxon>Malvales</taxon>
        <taxon>Malvaceae</taxon>
        <taxon>Malvoideae</taxon>
        <taxon>Gossypium</taxon>
    </lineage>
</organism>
<protein>
    <submittedName>
        <fullName evidence="1">Uncharacterized protein</fullName>
    </submittedName>
</protein>
<dbReference type="EMBL" id="JABFAF010272457">
    <property type="protein sequence ID" value="MBA0878644.1"/>
    <property type="molecule type" value="Genomic_DNA"/>
</dbReference>
<name>A0A7J9N630_GOSSC</name>
<dbReference type="AlphaFoldDB" id="A0A7J9N630"/>
<dbReference type="PANTHER" id="PTHR48200:SF1">
    <property type="entry name" value="AMINOTRANSFERASE-LIKE PLANT MOBILE DOMAIN-CONTAINING PROTEIN"/>
    <property type="match status" value="1"/>
</dbReference>